<evidence type="ECO:0000313" key="3">
    <source>
        <dbReference type="Proteomes" id="UP000887458"/>
    </source>
</evidence>
<dbReference type="Proteomes" id="UP000887458">
    <property type="component" value="Unassembled WGS sequence"/>
</dbReference>
<gene>
    <name evidence="2" type="ORF">DERP_005500</name>
</gene>
<organism evidence="2 3">
    <name type="scientific">Dermatophagoides pteronyssinus</name>
    <name type="common">European house dust mite</name>
    <dbReference type="NCBI Taxonomy" id="6956"/>
    <lineage>
        <taxon>Eukaryota</taxon>
        <taxon>Metazoa</taxon>
        <taxon>Ecdysozoa</taxon>
        <taxon>Arthropoda</taxon>
        <taxon>Chelicerata</taxon>
        <taxon>Arachnida</taxon>
        <taxon>Acari</taxon>
        <taxon>Acariformes</taxon>
        <taxon>Sarcoptiformes</taxon>
        <taxon>Astigmata</taxon>
        <taxon>Psoroptidia</taxon>
        <taxon>Analgoidea</taxon>
        <taxon>Pyroglyphidae</taxon>
        <taxon>Dermatophagoidinae</taxon>
        <taxon>Dermatophagoides</taxon>
    </lineage>
</organism>
<evidence type="ECO:0000313" key="2">
    <source>
        <dbReference type="EMBL" id="KAH9423915.1"/>
    </source>
</evidence>
<evidence type="ECO:0000256" key="1">
    <source>
        <dbReference type="SAM" id="MobiDB-lite"/>
    </source>
</evidence>
<reference evidence="2 3" key="2">
    <citation type="journal article" date="2022" name="Mol. Biol. Evol.">
        <title>Comparative Genomics Reveals Insights into the Divergent Evolution of Astigmatic Mites and Household Pest Adaptations.</title>
        <authorList>
            <person name="Xiong Q."/>
            <person name="Wan A.T."/>
            <person name="Liu X."/>
            <person name="Fung C.S."/>
            <person name="Xiao X."/>
            <person name="Malainual N."/>
            <person name="Hou J."/>
            <person name="Wang L."/>
            <person name="Wang M."/>
            <person name="Yang K.Y."/>
            <person name="Cui Y."/>
            <person name="Leung E.L."/>
            <person name="Nong W."/>
            <person name="Shin S.K."/>
            <person name="Au S.W."/>
            <person name="Jeong K.Y."/>
            <person name="Chew F.T."/>
            <person name="Hui J.H."/>
            <person name="Leung T.F."/>
            <person name="Tungtrongchitr A."/>
            <person name="Zhong N."/>
            <person name="Liu Z."/>
            <person name="Tsui S.K."/>
        </authorList>
    </citation>
    <scope>NUCLEOTIDE SEQUENCE [LARGE SCALE GENOMIC DNA]</scope>
    <source>
        <strain evidence="2">Derp</strain>
    </source>
</reference>
<keyword evidence="3" id="KW-1185">Reference proteome</keyword>
<reference evidence="2 3" key="1">
    <citation type="journal article" date="2018" name="J. Allergy Clin. Immunol.">
        <title>High-quality assembly of Dermatophagoides pteronyssinus genome and transcriptome reveals a wide range of novel allergens.</title>
        <authorList>
            <person name="Liu X.Y."/>
            <person name="Yang K.Y."/>
            <person name="Wang M.Q."/>
            <person name="Kwok J.S."/>
            <person name="Zeng X."/>
            <person name="Yang Z."/>
            <person name="Xiao X.J."/>
            <person name="Lau C.P."/>
            <person name="Li Y."/>
            <person name="Huang Z.M."/>
            <person name="Ba J.G."/>
            <person name="Yim A.K."/>
            <person name="Ouyang C.Y."/>
            <person name="Ngai S.M."/>
            <person name="Chan T.F."/>
            <person name="Leung E.L."/>
            <person name="Liu L."/>
            <person name="Liu Z.G."/>
            <person name="Tsui S.K."/>
        </authorList>
    </citation>
    <scope>NUCLEOTIDE SEQUENCE [LARGE SCALE GENOMIC DNA]</scope>
    <source>
        <strain evidence="2">Derp</strain>
    </source>
</reference>
<sequence>MSGWMAGRNSNCTLNVTSVHSKNFNIVLSIPFTNKRFASIRSSVRDRTVDSKQFAPTNFCKPSVVIDLGRSIGRPSARSQTNDDITPNARDTPNKTV</sequence>
<feature type="region of interest" description="Disordered" evidence="1">
    <location>
        <begin position="71"/>
        <end position="97"/>
    </location>
</feature>
<accession>A0ABQ8JN94</accession>
<comment type="caution">
    <text evidence="2">The sequence shown here is derived from an EMBL/GenBank/DDBJ whole genome shotgun (WGS) entry which is preliminary data.</text>
</comment>
<dbReference type="EMBL" id="NJHN03000031">
    <property type="protein sequence ID" value="KAH9423915.1"/>
    <property type="molecule type" value="Genomic_DNA"/>
</dbReference>
<protein>
    <submittedName>
        <fullName evidence="2">Uncharacterized protein</fullName>
    </submittedName>
</protein>
<proteinExistence type="predicted"/>
<feature type="compositionally biased region" description="Polar residues" evidence="1">
    <location>
        <begin position="77"/>
        <end position="97"/>
    </location>
</feature>
<name>A0ABQ8JN94_DERPT</name>